<evidence type="ECO:0000256" key="7">
    <source>
        <dbReference type="ARBA" id="ARBA00012964"/>
    </source>
</evidence>
<evidence type="ECO:0000313" key="11">
    <source>
        <dbReference type="EMBL" id="OBZ82029.1"/>
    </source>
</evidence>
<dbReference type="EC" id="3.1.3.89" evidence="7"/>
<dbReference type="FunCoup" id="A0A1C7N063">
    <property type="interactions" value="154"/>
</dbReference>
<comment type="catalytic activity">
    <reaction evidence="1">
        <text>a 2'-deoxyribonucleoside 5'-phosphate + H2O = a 2'-deoxyribonucleoside + phosphate</text>
        <dbReference type="Rhea" id="RHEA:36167"/>
        <dbReference type="ChEBI" id="CHEBI:15377"/>
        <dbReference type="ChEBI" id="CHEBI:18274"/>
        <dbReference type="ChEBI" id="CHEBI:43474"/>
        <dbReference type="ChEBI" id="CHEBI:65317"/>
        <dbReference type="EC" id="3.1.3.89"/>
    </reaction>
</comment>
<comment type="cofactor">
    <cofactor evidence="3">
        <name>Co(2+)</name>
        <dbReference type="ChEBI" id="CHEBI:48828"/>
    </cofactor>
</comment>
<dbReference type="GO" id="GO:0002953">
    <property type="term" value="F:5'-deoxynucleotidase activity"/>
    <property type="evidence" value="ECO:0007669"/>
    <property type="project" value="UniProtKB-EC"/>
</dbReference>
<reference evidence="11 12" key="1">
    <citation type="submission" date="2016-03" db="EMBL/GenBank/DDBJ databases">
        <title>Choanephora cucurbitarum.</title>
        <authorList>
            <person name="Min B."/>
            <person name="Park H."/>
            <person name="Park J.-H."/>
            <person name="Shin H.-D."/>
            <person name="Choi I.-G."/>
        </authorList>
    </citation>
    <scope>NUCLEOTIDE SEQUENCE [LARGE SCALE GENOMIC DNA]</scope>
    <source>
        <strain evidence="11 12">KUS-F28377</strain>
    </source>
</reference>
<comment type="similarity">
    <text evidence="5">Belongs to the HDDC2 family.</text>
</comment>
<evidence type="ECO:0000313" key="12">
    <source>
        <dbReference type="Proteomes" id="UP000093000"/>
    </source>
</evidence>
<dbReference type="InParanoid" id="A0A1C7N063"/>
<accession>A0A1C7N063</accession>
<feature type="domain" description="HD" evidence="10">
    <location>
        <begin position="50"/>
        <end position="153"/>
    </location>
</feature>
<dbReference type="Gene3D" id="1.10.3210.10">
    <property type="entry name" value="Hypothetical protein af1432"/>
    <property type="match status" value="1"/>
</dbReference>
<evidence type="ECO:0000256" key="1">
    <source>
        <dbReference type="ARBA" id="ARBA00001638"/>
    </source>
</evidence>
<evidence type="ECO:0000259" key="10">
    <source>
        <dbReference type="PROSITE" id="PS51831"/>
    </source>
</evidence>
<dbReference type="PANTHER" id="PTHR11845:SF13">
    <property type="entry name" value="5'-DEOXYNUCLEOTIDASE HDDC2"/>
    <property type="match status" value="1"/>
</dbReference>
<dbReference type="GO" id="GO:0005737">
    <property type="term" value="C:cytoplasm"/>
    <property type="evidence" value="ECO:0007669"/>
    <property type="project" value="TreeGrafter"/>
</dbReference>
<sequence>MAQANPASVIRFLHVIENLKVWARYRATRVANRTKRTGWIDNGIQQPESIADHMHRMGIMAMLVNDPSINREKCIKMAIVHDLAEAVVGDITPHAGVSKEDKFKMEKAAMDDFKASLGHTETAEEIVSLWQEYEDASTPEALFVKDLDKFEMIVQALEYEKSDKKKLQGFFDSTHGKFQHPTVKGWAEALYREREQVWKE</sequence>
<dbReference type="Proteomes" id="UP000093000">
    <property type="component" value="Unassembled WGS sequence"/>
</dbReference>
<evidence type="ECO:0000256" key="5">
    <source>
        <dbReference type="ARBA" id="ARBA00009999"/>
    </source>
</evidence>
<dbReference type="PANTHER" id="PTHR11845">
    <property type="entry name" value="5'-DEOXYNUCLEOTIDASE HDDC2"/>
    <property type="match status" value="1"/>
</dbReference>
<evidence type="ECO:0000256" key="6">
    <source>
        <dbReference type="ARBA" id="ARBA00011738"/>
    </source>
</evidence>
<dbReference type="AlphaFoldDB" id="A0A1C7N063"/>
<keyword evidence="8" id="KW-0479">Metal-binding</keyword>
<evidence type="ECO:0000256" key="4">
    <source>
        <dbReference type="ARBA" id="ARBA00004074"/>
    </source>
</evidence>
<evidence type="ECO:0000256" key="9">
    <source>
        <dbReference type="ARBA" id="ARBA00022801"/>
    </source>
</evidence>
<evidence type="ECO:0000256" key="8">
    <source>
        <dbReference type="ARBA" id="ARBA00022723"/>
    </source>
</evidence>
<dbReference type="FunFam" id="1.10.3210.10:FF:000016">
    <property type="entry name" value="HD domain-containing protein 2"/>
    <property type="match status" value="1"/>
</dbReference>
<dbReference type="EMBL" id="LUGH01000972">
    <property type="protein sequence ID" value="OBZ82029.1"/>
    <property type="molecule type" value="Genomic_DNA"/>
</dbReference>
<keyword evidence="12" id="KW-1185">Reference proteome</keyword>
<name>A0A1C7N063_9FUNG</name>
<dbReference type="OrthoDB" id="10254258at2759"/>
<dbReference type="InterPro" id="IPR039356">
    <property type="entry name" value="YfbR/HDDC2"/>
</dbReference>
<comment type="function">
    <text evidence="4">Catalyzes the dephosphorylation of the nucleoside 5'-monophosphates deoxyadenosine monophosphate (dAMP), deoxycytidine monophosphate (dCMP), deoxyguanosine monophosphate (dGMP) and deoxythymidine monophosphate (dTMP).</text>
</comment>
<comment type="caution">
    <text evidence="11">The sequence shown here is derived from an EMBL/GenBank/DDBJ whole genome shotgun (WGS) entry which is preliminary data.</text>
</comment>
<keyword evidence="9" id="KW-0378">Hydrolase</keyword>
<proteinExistence type="inferred from homology"/>
<protein>
    <recommendedName>
        <fullName evidence="7">5'-deoxynucleotidase</fullName>
        <ecNumber evidence="7">3.1.3.89</ecNumber>
    </recommendedName>
</protein>
<organism evidence="11 12">
    <name type="scientific">Choanephora cucurbitarum</name>
    <dbReference type="NCBI Taxonomy" id="101091"/>
    <lineage>
        <taxon>Eukaryota</taxon>
        <taxon>Fungi</taxon>
        <taxon>Fungi incertae sedis</taxon>
        <taxon>Mucoromycota</taxon>
        <taxon>Mucoromycotina</taxon>
        <taxon>Mucoromycetes</taxon>
        <taxon>Mucorales</taxon>
        <taxon>Mucorineae</taxon>
        <taxon>Choanephoraceae</taxon>
        <taxon>Choanephoroideae</taxon>
        <taxon>Choanephora</taxon>
    </lineage>
</organism>
<dbReference type="PROSITE" id="PS51831">
    <property type="entry name" value="HD"/>
    <property type="match status" value="1"/>
</dbReference>
<dbReference type="Pfam" id="PF13023">
    <property type="entry name" value="HD_3"/>
    <property type="match status" value="1"/>
</dbReference>
<dbReference type="SMART" id="SM00471">
    <property type="entry name" value="HDc"/>
    <property type="match status" value="1"/>
</dbReference>
<evidence type="ECO:0000256" key="3">
    <source>
        <dbReference type="ARBA" id="ARBA00001941"/>
    </source>
</evidence>
<dbReference type="InterPro" id="IPR006674">
    <property type="entry name" value="HD_domain"/>
</dbReference>
<gene>
    <name evidence="11" type="primary">SPCC4G3.17</name>
    <name evidence="11" type="ORF">A0J61_09919</name>
</gene>
<comment type="subunit">
    <text evidence="6">Homodimer.</text>
</comment>
<evidence type="ECO:0000256" key="2">
    <source>
        <dbReference type="ARBA" id="ARBA00001936"/>
    </source>
</evidence>
<comment type="cofactor">
    <cofactor evidence="2">
        <name>Mn(2+)</name>
        <dbReference type="ChEBI" id="CHEBI:29035"/>
    </cofactor>
</comment>
<dbReference type="InterPro" id="IPR003607">
    <property type="entry name" value="HD/PDEase_dom"/>
</dbReference>
<dbReference type="GO" id="GO:0046872">
    <property type="term" value="F:metal ion binding"/>
    <property type="evidence" value="ECO:0007669"/>
    <property type="project" value="UniProtKB-KW"/>
</dbReference>
<dbReference type="SUPFAM" id="SSF109604">
    <property type="entry name" value="HD-domain/PDEase-like"/>
    <property type="match status" value="1"/>
</dbReference>
<dbReference type="STRING" id="101091.A0A1C7N063"/>